<dbReference type="InterPro" id="IPR011990">
    <property type="entry name" value="TPR-like_helical_dom_sf"/>
</dbReference>
<dbReference type="PROSITE" id="PS50005">
    <property type="entry name" value="TPR"/>
    <property type="match status" value="6"/>
</dbReference>
<name>A0A2V2NA17_9EURY</name>
<dbReference type="SMART" id="SM00386">
    <property type="entry name" value="HAT"/>
    <property type="match status" value="4"/>
</dbReference>
<dbReference type="Pfam" id="PF14559">
    <property type="entry name" value="TPR_19"/>
    <property type="match status" value="1"/>
</dbReference>
<dbReference type="Pfam" id="PF13432">
    <property type="entry name" value="TPR_16"/>
    <property type="match status" value="1"/>
</dbReference>
<keyword evidence="2 3" id="KW-0802">TPR repeat</keyword>
<dbReference type="Gene3D" id="1.25.40.10">
    <property type="entry name" value="Tetratricopeptide repeat domain"/>
    <property type="match status" value="3"/>
</dbReference>
<feature type="repeat" description="TPR" evidence="3">
    <location>
        <begin position="385"/>
        <end position="418"/>
    </location>
</feature>
<evidence type="ECO:0000256" key="3">
    <source>
        <dbReference type="PROSITE-ProRule" id="PRU00339"/>
    </source>
</evidence>
<feature type="domain" description="Cytochrome c-type biogenesis protein H TPR" evidence="4">
    <location>
        <begin position="380"/>
        <end position="487"/>
    </location>
</feature>
<evidence type="ECO:0000259" key="4">
    <source>
        <dbReference type="Pfam" id="PF23914"/>
    </source>
</evidence>
<sequence>MPLIKNSPRKKIGDLLQKAINLHSQDRNQEALKLINQAYNLAPNDPFILTLQGCIQLRCGLFSEAAESCRKALRINPTEYDAYLYLGLSQLEGKDYQNGIESLNTYLKHKSDSSYAWNGLGVAFLNTGQYTDAALAFEKASGLKGNSGRNIPSYLEALSHTLEPSDLLVRINTFLEKDPNNIKILEQRNICLRHLGRCDEAKVCEDRLIHLIKTSKIRCIERIEMLVRNGKFEDAKELLSSLTKEERNQEGGLYYRGFIELQTGENKKAIEILSSGAKQYPHNAFFYCFLGMAYFREGDFEKALDSLKKAEMKITLPWTYRVLQCQVLMTLTRYDEAKAIFESEDAFSEKSPLLYDMAHTLSNNRLPDQALIAAQWYAKTHPNEKNGWKLLGKIYEDLELFQEAEEAYRKGLEIAPDNEDLLLSLASVLEEQEEYEDSLEIIEGVLEKNPKNYDALIHKGYVLGLLEEYENAYEIFEFLSGELPDNEDVWWDLGWIESCRDNQKEAIKAYLKTIELIPEEPAIWDNLGYCYEMTGESEKATEAYFRSIELGLEDPEMFMRLADLLISEGKYEKSLELFDQIITLKPDDEEVWKVRADILYELSRFSDALKSVNTGLALNQNNRDIIRLKGKILNKMKG</sequence>
<dbReference type="Proteomes" id="UP000245934">
    <property type="component" value="Unassembled WGS sequence"/>
</dbReference>
<dbReference type="EMBL" id="QGMZ01000021">
    <property type="protein sequence ID" value="PWR73137.1"/>
    <property type="molecule type" value="Genomic_DNA"/>
</dbReference>
<feature type="repeat" description="TPR" evidence="3">
    <location>
        <begin position="114"/>
        <end position="147"/>
    </location>
</feature>
<evidence type="ECO:0000313" key="6">
    <source>
        <dbReference type="Proteomes" id="UP000245934"/>
    </source>
</evidence>
<dbReference type="GeneID" id="97610171"/>
<dbReference type="SMART" id="SM00028">
    <property type="entry name" value="TPR"/>
    <property type="match status" value="13"/>
</dbReference>
<gene>
    <name evidence="5" type="ORF">DLD82_11190</name>
</gene>
<feature type="repeat" description="TPR" evidence="3">
    <location>
        <begin position="419"/>
        <end position="452"/>
    </location>
</feature>
<dbReference type="Pfam" id="PF23914">
    <property type="entry name" value="TPR_CcmH_CycH"/>
    <property type="match status" value="1"/>
</dbReference>
<feature type="repeat" description="TPR" evidence="3">
    <location>
        <begin position="555"/>
        <end position="588"/>
    </location>
</feature>
<feature type="repeat" description="TPR" evidence="3">
    <location>
        <begin position="487"/>
        <end position="520"/>
    </location>
</feature>
<dbReference type="OrthoDB" id="115601at2157"/>
<proteinExistence type="predicted"/>
<dbReference type="PANTHER" id="PTHR44943:SF10">
    <property type="match status" value="1"/>
</dbReference>
<dbReference type="RefSeq" id="WP_109941212.1">
    <property type="nucleotide sequence ID" value="NZ_CP176366.1"/>
</dbReference>
<dbReference type="Pfam" id="PF13181">
    <property type="entry name" value="TPR_8"/>
    <property type="match status" value="2"/>
</dbReference>
<dbReference type="InterPro" id="IPR056413">
    <property type="entry name" value="TPR_CcmH_CycH"/>
</dbReference>
<dbReference type="AlphaFoldDB" id="A0A2V2NA17"/>
<accession>A0A2V2NA17</accession>
<comment type="caution">
    <text evidence="5">The sequence shown here is derived from an EMBL/GenBank/DDBJ whole genome shotgun (WGS) entry which is preliminary data.</text>
</comment>
<reference evidence="5 6" key="1">
    <citation type="submission" date="2018-05" db="EMBL/GenBank/DDBJ databases">
        <title>Draft genome of Methanospirillum stamsii Pt1.</title>
        <authorList>
            <person name="Dueholm M.S."/>
            <person name="Nielsen P.H."/>
            <person name="Bakmann L.F."/>
            <person name="Otzen D.E."/>
        </authorList>
    </citation>
    <scope>NUCLEOTIDE SEQUENCE [LARGE SCALE GENOMIC DNA]</scope>
    <source>
        <strain evidence="5 6">Pt1</strain>
    </source>
</reference>
<evidence type="ECO:0000256" key="1">
    <source>
        <dbReference type="ARBA" id="ARBA00022737"/>
    </source>
</evidence>
<protein>
    <recommendedName>
        <fullName evidence="4">Cytochrome c-type biogenesis protein H TPR domain-containing protein</fullName>
    </recommendedName>
</protein>
<dbReference type="InterPro" id="IPR003107">
    <property type="entry name" value="HAT"/>
</dbReference>
<evidence type="ECO:0000256" key="2">
    <source>
        <dbReference type="ARBA" id="ARBA00022803"/>
    </source>
</evidence>
<feature type="repeat" description="TPR" evidence="3">
    <location>
        <begin position="521"/>
        <end position="554"/>
    </location>
</feature>
<dbReference type="GO" id="GO:0006396">
    <property type="term" value="P:RNA processing"/>
    <property type="evidence" value="ECO:0007669"/>
    <property type="project" value="InterPro"/>
</dbReference>
<dbReference type="InterPro" id="IPR051685">
    <property type="entry name" value="Ycf3/AcsC/BcsC/TPR_MFPF"/>
</dbReference>
<keyword evidence="1" id="KW-0677">Repeat</keyword>
<evidence type="ECO:0000313" key="5">
    <source>
        <dbReference type="EMBL" id="PWR73137.1"/>
    </source>
</evidence>
<dbReference type="SUPFAM" id="SSF48452">
    <property type="entry name" value="TPR-like"/>
    <property type="match status" value="2"/>
</dbReference>
<dbReference type="PANTHER" id="PTHR44943">
    <property type="entry name" value="CELLULOSE SYNTHASE OPERON PROTEIN C"/>
    <property type="match status" value="1"/>
</dbReference>
<dbReference type="InterPro" id="IPR019734">
    <property type="entry name" value="TPR_rpt"/>
</dbReference>
<organism evidence="5 6">
    <name type="scientific">Methanospirillum stamsii</name>
    <dbReference type="NCBI Taxonomy" id="1277351"/>
    <lineage>
        <taxon>Archaea</taxon>
        <taxon>Methanobacteriati</taxon>
        <taxon>Methanobacteriota</taxon>
        <taxon>Stenosarchaea group</taxon>
        <taxon>Methanomicrobia</taxon>
        <taxon>Methanomicrobiales</taxon>
        <taxon>Methanospirillaceae</taxon>
        <taxon>Methanospirillum</taxon>
    </lineage>
</organism>
<keyword evidence="6" id="KW-1185">Reference proteome</keyword>